<proteinExistence type="predicted"/>
<dbReference type="EMBL" id="CR543861">
    <property type="protein sequence ID" value="CAG68680.1"/>
    <property type="molecule type" value="Genomic_DNA"/>
</dbReference>
<dbReference type="Proteomes" id="UP000000430">
    <property type="component" value="Chromosome"/>
</dbReference>
<dbReference type="EMBL" id="CR543861">
    <property type="protein sequence ID" value="CAG68691.1"/>
    <property type="molecule type" value="Genomic_DNA"/>
</dbReference>
<protein>
    <submittedName>
        <fullName evidence="3">Putative phage replication initiation factor</fullName>
    </submittedName>
</protein>
<evidence type="ECO:0000313" key="2">
    <source>
        <dbReference type="EMBL" id="CAG68680.1"/>
    </source>
</evidence>
<dbReference type="HOGENOM" id="CLU_037950_0_0_6"/>
<name>Q6FB72_ACIAD</name>
<gene>
    <name evidence="2" type="ordered locus">ACIAD1847</name>
    <name evidence="3" type="ordered locus">ACIAD1858</name>
</gene>
<keyword evidence="3" id="KW-0648">Protein biosynthesis</keyword>
<reference evidence="3" key="2">
    <citation type="submission" date="2004-06" db="EMBL/GenBank/DDBJ databases">
        <authorList>
            <person name="Genoscope"/>
        </authorList>
    </citation>
    <scope>NUCLEOTIDE SEQUENCE</scope>
    <source>
        <strain evidence="3">ADP1</strain>
    </source>
</reference>
<dbReference type="STRING" id="202950.GCA_001485005_03342"/>
<dbReference type="eggNOG" id="COG2946">
    <property type="taxonomic scope" value="Bacteria"/>
</dbReference>
<reference evidence="3 4" key="1">
    <citation type="journal article" date="2004" name="Nucleic Acids Res.">
        <title>Unique features revealed by the genome sequence of Acinetobacter sp. ADP1, a versatile and naturally transformation competent bacterium.</title>
        <authorList>
            <person name="Barbe V."/>
            <person name="Vallenet D."/>
            <person name="Fonknechten N."/>
            <person name="Kreimeyer A."/>
            <person name="Oztas S."/>
            <person name="Labarre L."/>
            <person name="Cruveiller S."/>
            <person name="Robert C."/>
            <person name="Duprat S."/>
            <person name="Wincker P."/>
            <person name="Ornston L.N."/>
            <person name="Weissenbach J."/>
            <person name="Marliere P."/>
            <person name="Cohen G.N."/>
            <person name="Medigue C."/>
        </authorList>
    </citation>
    <scope>NUCLEOTIDE SEQUENCE [LARGE SCALE GENOMIC DNA]</scope>
    <source>
        <strain evidence="3">ADP1</strain>
        <strain evidence="4">ATCC 33305 / BD413 / ADP1</strain>
    </source>
</reference>
<dbReference type="AlphaFoldDB" id="Q6FB72"/>
<evidence type="ECO:0000259" key="1">
    <source>
        <dbReference type="Pfam" id="PF02486"/>
    </source>
</evidence>
<dbReference type="GO" id="GO:0003743">
    <property type="term" value="F:translation initiation factor activity"/>
    <property type="evidence" value="ECO:0007669"/>
    <property type="project" value="UniProtKB-KW"/>
</dbReference>
<dbReference type="KEGG" id="aci:ACIAD1847"/>
<sequence>MLMDKYKKQPNPTVLSGGLKNKAVSTPINKMGVTKFDTQPQDADLPIFQHSLYTIPRTHMILTNDGVKHVEYRMPAENEIAVIDWVNFTFGIETMGDKYWQEDEYILDTHRYTAAIDSLEADLEHIFGFTTSSCRNSGLNFYQQSYVLGEDFGFICIGGQRNTVLIMINGRGCNFAKSGWELRLYNFLVTKAKRPKLTRVDIAHDDFEGKHISVDWGNMQDGLGGFQLGNRAPNIEHKGNWRRPNGKGRTLCIGSRDSGKYLRLYEKGRAEGDPNDNWQRAEVEFKSIDRVLPFDMLLAPSEFFIAAYPCFRDLAQHLQPERIETISKTAQINFQTAIENLKHQYGKYINIFKEVFEPEELINLISCSDPLAYPKRLDHVLITARRM</sequence>
<dbReference type="Pfam" id="PF02486">
    <property type="entry name" value="Rep_trans"/>
    <property type="match status" value="1"/>
</dbReference>
<dbReference type="InterPro" id="IPR003491">
    <property type="entry name" value="REP-like_C"/>
</dbReference>
<evidence type="ECO:0000313" key="3">
    <source>
        <dbReference type="EMBL" id="CAG68691.1"/>
    </source>
</evidence>
<organism evidence="3 4">
    <name type="scientific">Acinetobacter baylyi (strain ATCC 33305 / BD413 / ADP1)</name>
    <dbReference type="NCBI Taxonomy" id="62977"/>
    <lineage>
        <taxon>Bacteria</taxon>
        <taxon>Pseudomonadati</taxon>
        <taxon>Pseudomonadota</taxon>
        <taxon>Gammaproteobacteria</taxon>
        <taxon>Moraxellales</taxon>
        <taxon>Moraxellaceae</taxon>
        <taxon>Acinetobacter</taxon>
    </lineage>
</organism>
<evidence type="ECO:0000313" key="4">
    <source>
        <dbReference type="Proteomes" id="UP000000430"/>
    </source>
</evidence>
<keyword evidence="3" id="KW-0396">Initiation factor</keyword>
<accession>Q6FB72</accession>
<dbReference type="KEGG" id="aci:ACIAD1858"/>
<feature type="domain" description="Replication initiation protein-like C-terminal" evidence="1">
    <location>
        <begin position="196"/>
        <end position="357"/>
    </location>
</feature>